<dbReference type="EMBL" id="JACETL010000001">
    <property type="protein sequence ID" value="MBA4692159.1"/>
    <property type="molecule type" value="Genomic_DNA"/>
</dbReference>
<sequence length="137" mass="15517">MKVKNMLTPNQEQMDGFLEGDSDSPISMVNLLKFRDKAEYADGRDSKLSGREAYFIYATEVKEHLKKVGAEIIFGGDVSRLMLGEVEDLWDSVAIARYPSRKAMLEMMMDKDYQESEKHRSAGLLGQLNIETKEGAM</sequence>
<evidence type="ECO:0000259" key="1">
    <source>
        <dbReference type="Pfam" id="PF07045"/>
    </source>
</evidence>
<accession>A0A838Y595</accession>
<dbReference type="PANTHER" id="PTHR40257:SF1">
    <property type="entry name" value="DUF1330 DOMAIN-CONTAINING PROTEIN"/>
    <property type="match status" value="1"/>
</dbReference>
<dbReference type="SUPFAM" id="SSF54909">
    <property type="entry name" value="Dimeric alpha+beta barrel"/>
    <property type="match status" value="1"/>
</dbReference>
<reference evidence="2 3" key="1">
    <citation type="submission" date="2020-06" db="EMBL/GenBank/DDBJ databases">
        <title>Dysbiosis in marine aquaculture revealed through microbiome analysis: reverse ecology for environmental sustainability.</title>
        <authorList>
            <person name="Haro-Moreno J.M."/>
            <person name="Coutinho F.H."/>
            <person name="Zaragoza-Solas A."/>
            <person name="Picazo A."/>
            <person name="Almagro-Moreno S."/>
            <person name="Lopez-Perez M."/>
        </authorList>
    </citation>
    <scope>NUCLEOTIDE SEQUENCE [LARGE SCALE GENOMIC DNA]</scope>
    <source>
        <strain evidence="2">MCMED-G41</strain>
    </source>
</reference>
<evidence type="ECO:0000313" key="2">
    <source>
        <dbReference type="EMBL" id="MBA4692159.1"/>
    </source>
</evidence>
<name>A0A838Y595_9GAMM</name>
<gene>
    <name evidence="2" type="ORF">H2072_00250</name>
</gene>
<dbReference type="InterPro" id="IPR010753">
    <property type="entry name" value="DUF1330"/>
</dbReference>
<protein>
    <submittedName>
        <fullName evidence="2">DUF1330 domain-containing protein</fullName>
    </submittedName>
</protein>
<comment type="caution">
    <text evidence="2">The sequence shown here is derived from an EMBL/GenBank/DDBJ whole genome shotgun (WGS) entry which is preliminary data.</text>
</comment>
<dbReference type="Pfam" id="PF07045">
    <property type="entry name" value="DUF1330"/>
    <property type="match status" value="1"/>
</dbReference>
<dbReference type="AlphaFoldDB" id="A0A838Y595"/>
<evidence type="ECO:0000313" key="3">
    <source>
        <dbReference type="Proteomes" id="UP000551848"/>
    </source>
</evidence>
<dbReference type="Proteomes" id="UP000551848">
    <property type="component" value="Unassembled WGS sequence"/>
</dbReference>
<feature type="domain" description="DUF1330" evidence="1">
    <location>
        <begin position="49"/>
        <end position="123"/>
    </location>
</feature>
<organism evidence="2 3">
    <name type="scientific">SAR86 cluster bacterium</name>
    <dbReference type="NCBI Taxonomy" id="2030880"/>
    <lineage>
        <taxon>Bacteria</taxon>
        <taxon>Pseudomonadati</taxon>
        <taxon>Pseudomonadota</taxon>
        <taxon>Gammaproteobacteria</taxon>
        <taxon>SAR86 cluster</taxon>
    </lineage>
</organism>
<dbReference type="Gene3D" id="3.30.70.100">
    <property type="match status" value="1"/>
</dbReference>
<proteinExistence type="predicted"/>
<dbReference type="PANTHER" id="PTHR40257">
    <property type="match status" value="1"/>
</dbReference>
<dbReference type="InterPro" id="IPR011008">
    <property type="entry name" value="Dimeric_a/b-barrel"/>
</dbReference>